<proteinExistence type="predicted"/>
<accession>A0A7J4IWY3</accession>
<dbReference type="AlphaFoldDB" id="A0A7J4IWY3"/>
<keyword evidence="1" id="KW-0175">Coiled coil</keyword>
<dbReference type="GO" id="GO:0051082">
    <property type="term" value="F:unfolded protein binding"/>
    <property type="evidence" value="ECO:0007669"/>
    <property type="project" value="InterPro"/>
</dbReference>
<dbReference type="GO" id="GO:0016272">
    <property type="term" value="C:prefoldin complex"/>
    <property type="evidence" value="ECO:0007669"/>
    <property type="project" value="InterPro"/>
</dbReference>
<evidence type="ECO:0000313" key="2">
    <source>
        <dbReference type="EMBL" id="HIH10041.1"/>
    </source>
</evidence>
<dbReference type="Pfam" id="PF01920">
    <property type="entry name" value="Prefoldin_2"/>
    <property type="match status" value="1"/>
</dbReference>
<sequence length="116" mass="13059">MADMNKAISEFERGRVQLSAVESQAQTLTIQGQVLDEALKELKDTKEKKVYKAVGNILISTDVKKLEKELSEQKETVELRIKTVKKQEEALLEKLNKLKSEIEAGQKGGETKEEAK</sequence>
<dbReference type="SUPFAM" id="SSF46579">
    <property type="entry name" value="Prefoldin"/>
    <property type="match status" value="1"/>
</dbReference>
<comment type="caution">
    <text evidence="2">The sequence shown here is derived from an EMBL/GenBank/DDBJ whole genome shotgun (WGS) entry which is preliminary data.</text>
</comment>
<dbReference type="InterPro" id="IPR002777">
    <property type="entry name" value="PFD_beta-like"/>
</dbReference>
<organism evidence="2 3">
    <name type="scientific">Candidatus Iainarchaeum sp</name>
    <dbReference type="NCBI Taxonomy" id="3101447"/>
    <lineage>
        <taxon>Archaea</taxon>
        <taxon>Candidatus Iainarchaeota</taxon>
        <taxon>Candidatus Iainarchaeia</taxon>
        <taxon>Candidatus Iainarchaeales</taxon>
        <taxon>Candidatus Iainarchaeaceae</taxon>
        <taxon>Candidatus Iainarchaeum</taxon>
    </lineage>
</organism>
<evidence type="ECO:0000256" key="1">
    <source>
        <dbReference type="SAM" id="Coils"/>
    </source>
</evidence>
<feature type="coiled-coil region" evidence="1">
    <location>
        <begin position="67"/>
        <end position="105"/>
    </location>
</feature>
<reference evidence="3" key="1">
    <citation type="journal article" date="2020" name="bioRxiv">
        <title>A rank-normalized archaeal taxonomy based on genome phylogeny resolves widespread incomplete and uneven classifications.</title>
        <authorList>
            <person name="Rinke C."/>
            <person name="Chuvochina M."/>
            <person name="Mussig A.J."/>
            <person name="Chaumeil P.-A."/>
            <person name="Waite D.W."/>
            <person name="Whitman W.B."/>
            <person name="Parks D.H."/>
            <person name="Hugenholtz P."/>
        </authorList>
    </citation>
    <scope>NUCLEOTIDE SEQUENCE [LARGE SCALE GENOMIC DNA]</scope>
</reference>
<dbReference type="EMBL" id="DUGC01000080">
    <property type="protein sequence ID" value="HIH10041.1"/>
    <property type="molecule type" value="Genomic_DNA"/>
</dbReference>
<protein>
    <submittedName>
        <fullName evidence="2">Prefoldin subunit beta</fullName>
    </submittedName>
</protein>
<dbReference type="GO" id="GO:0006457">
    <property type="term" value="P:protein folding"/>
    <property type="evidence" value="ECO:0007669"/>
    <property type="project" value="InterPro"/>
</dbReference>
<dbReference type="Proteomes" id="UP000565078">
    <property type="component" value="Unassembled WGS sequence"/>
</dbReference>
<dbReference type="InterPro" id="IPR009053">
    <property type="entry name" value="Prefoldin"/>
</dbReference>
<evidence type="ECO:0000313" key="3">
    <source>
        <dbReference type="Proteomes" id="UP000565078"/>
    </source>
</evidence>
<name>A0A7J4IWY3_9ARCH</name>
<dbReference type="Gene3D" id="1.10.287.370">
    <property type="match status" value="1"/>
</dbReference>
<gene>
    <name evidence="2" type="ORF">HA254_05235</name>
</gene>